<feature type="region of interest" description="Disordered" evidence="1">
    <location>
        <begin position="107"/>
        <end position="145"/>
    </location>
</feature>
<keyword evidence="4" id="KW-1185">Reference proteome</keyword>
<name>A0ABW4JGB5_9BACL</name>
<dbReference type="Proteomes" id="UP001597079">
    <property type="component" value="Unassembled WGS sequence"/>
</dbReference>
<keyword evidence="2" id="KW-1133">Transmembrane helix</keyword>
<keyword evidence="2" id="KW-0472">Membrane</keyword>
<gene>
    <name evidence="3" type="ORF">ACFSB2_10010</name>
</gene>
<feature type="compositionally biased region" description="Polar residues" evidence="1">
    <location>
        <begin position="39"/>
        <end position="63"/>
    </location>
</feature>
<evidence type="ECO:0000256" key="2">
    <source>
        <dbReference type="SAM" id="Phobius"/>
    </source>
</evidence>
<dbReference type="RefSeq" id="WP_377942898.1">
    <property type="nucleotide sequence ID" value="NZ_JBHUCX010000024.1"/>
</dbReference>
<evidence type="ECO:0000256" key="1">
    <source>
        <dbReference type="SAM" id="MobiDB-lite"/>
    </source>
</evidence>
<proteinExistence type="predicted"/>
<reference evidence="4" key="1">
    <citation type="journal article" date="2019" name="Int. J. Syst. Evol. Microbiol.">
        <title>The Global Catalogue of Microorganisms (GCM) 10K type strain sequencing project: providing services to taxonomists for standard genome sequencing and annotation.</title>
        <authorList>
            <consortium name="The Broad Institute Genomics Platform"/>
            <consortium name="The Broad Institute Genome Sequencing Center for Infectious Disease"/>
            <person name="Wu L."/>
            <person name="Ma J."/>
        </authorList>
    </citation>
    <scope>NUCLEOTIDE SEQUENCE [LARGE SCALE GENOMIC DNA]</scope>
    <source>
        <strain evidence="4">CGMCC 1.12286</strain>
    </source>
</reference>
<sequence>MDWKTLAKNKWLLAIAAIGMLLLLIGSFFPPQKAKPTVSAMTSGTGQENNSTETSDNGSSNTPTQAALVEQSYDQQLEQILGQIQGINAVTVMVTVDSTGTLKVAQNRQSTKTANSGGSTTTTENDQVYSANNGEGDSSPFVVGNEQPSVRGVLVTVNADDFATAKAEIIESITNVLDVPAYKISVEPQKEN</sequence>
<feature type="transmembrane region" description="Helical" evidence="2">
    <location>
        <begin position="12"/>
        <end position="29"/>
    </location>
</feature>
<keyword evidence="2" id="KW-0812">Transmembrane</keyword>
<comment type="caution">
    <text evidence="3">The sequence shown here is derived from an EMBL/GenBank/DDBJ whole genome shotgun (WGS) entry which is preliminary data.</text>
</comment>
<accession>A0ABW4JGB5</accession>
<evidence type="ECO:0008006" key="5">
    <source>
        <dbReference type="Google" id="ProtNLM"/>
    </source>
</evidence>
<organism evidence="3 4">
    <name type="scientific">Alicyclobacillus fodiniaquatilis</name>
    <dbReference type="NCBI Taxonomy" id="1661150"/>
    <lineage>
        <taxon>Bacteria</taxon>
        <taxon>Bacillati</taxon>
        <taxon>Bacillota</taxon>
        <taxon>Bacilli</taxon>
        <taxon>Bacillales</taxon>
        <taxon>Alicyclobacillaceae</taxon>
        <taxon>Alicyclobacillus</taxon>
    </lineage>
</organism>
<feature type="compositionally biased region" description="Polar residues" evidence="1">
    <location>
        <begin position="107"/>
        <end position="136"/>
    </location>
</feature>
<evidence type="ECO:0000313" key="4">
    <source>
        <dbReference type="Proteomes" id="UP001597079"/>
    </source>
</evidence>
<dbReference type="EMBL" id="JBHUCX010000024">
    <property type="protein sequence ID" value="MFD1675028.1"/>
    <property type="molecule type" value="Genomic_DNA"/>
</dbReference>
<feature type="region of interest" description="Disordered" evidence="1">
    <location>
        <begin position="35"/>
        <end position="63"/>
    </location>
</feature>
<protein>
    <recommendedName>
        <fullName evidence="5">Stage III sporulation protein AG</fullName>
    </recommendedName>
</protein>
<evidence type="ECO:0000313" key="3">
    <source>
        <dbReference type="EMBL" id="MFD1675028.1"/>
    </source>
</evidence>